<dbReference type="GO" id="GO:0016020">
    <property type="term" value="C:membrane"/>
    <property type="evidence" value="ECO:0007669"/>
    <property type="project" value="InterPro"/>
</dbReference>
<keyword evidence="3" id="KW-1185">Reference proteome</keyword>
<accession>A0A6B8RX72</accession>
<evidence type="ECO:0000313" key="2">
    <source>
        <dbReference type="EMBL" id="QGQ99756.1"/>
    </source>
</evidence>
<dbReference type="RefSeq" id="WP_155704952.1">
    <property type="nucleotide sequence ID" value="NZ_CP034235.1"/>
</dbReference>
<dbReference type="Pfam" id="PF06580">
    <property type="entry name" value="His_kinase"/>
    <property type="match status" value="1"/>
</dbReference>
<organism evidence="2 3">
    <name type="scientific">Paenibacillus psychroresistens</name>
    <dbReference type="NCBI Taxonomy" id="1778678"/>
    <lineage>
        <taxon>Bacteria</taxon>
        <taxon>Bacillati</taxon>
        <taxon>Bacillota</taxon>
        <taxon>Bacilli</taxon>
        <taxon>Bacillales</taxon>
        <taxon>Paenibacillaceae</taxon>
        <taxon>Paenibacillus</taxon>
    </lineage>
</organism>
<dbReference type="PANTHER" id="PTHR34220">
    <property type="entry name" value="SENSOR HISTIDINE KINASE YPDA"/>
    <property type="match status" value="1"/>
</dbReference>
<gene>
    <name evidence="2" type="ORF">EHS13_35285</name>
</gene>
<dbReference type="EMBL" id="CP034235">
    <property type="protein sequence ID" value="QGQ99756.1"/>
    <property type="molecule type" value="Genomic_DNA"/>
</dbReference>
<dbReference type="KEGG" id="ppsc:EHS13_35285"/>
<reference evidence="3" key="1">
    <citation type="submission" date="2018-11" db="EMBL/GenBank/DDBJ databases">
        <title>Complete genome sequence of Paenibacillus sp. ML311-T8.</title>
        <authorList>
            <person name="Nam Y.-D."/>
            <person name="Kang J."/>
            <person name="Chung W.-H."/>
            <person name="Park Y.S."/>
        </authorList>
    </citation>
    <scope>NUCLEOTIDE SEQUENCE [LARGE SCALE GENOMIC DNA]</scope>
    <source>
        <strain evidence="3">ML311-T8</strain>
    </source>
</reference>
<proteinExistence type="predicted"/>
<dbReference type="InterPro" id="IPR050640">
    <property type="entry name" value="Bact_2-comp_sensor_kinase"/>
</dbReference>
<feature type="domain" description="Signal transduction histidine kinase internal region" evidence="1">
    <location>
        <begin position="40"/>
        <end position="118"/>
    </location>
</feature>
<evidence type="ECO:0000259" key="1">
    <source>
        <dbReference type="Pfam" id="PF06580"/>
    </source>
</evidence>
<dbReference type="InterPro" id="IPR010559">
    <property type="entry name" value="Sig_transdc_His_kin_internal"/>
</dbReference>
<dbReference type="PANTHER" id="PTHR34220:SF7">
    <property type="entry name" value="SENSOR HISTIDINE KINASE YPDA"/>
    <property type="match status" value="1"/>
</dbReference>
<evidence type="ECO:0000313" key="3">
    <source>
        <dbReference type="Proteomes" id="UP000426246"/>
    </source>
</evidence>
<dbReference type="GO" id="GO:0000155">
    <property type="term" value="F:phosphorelay sensor kinase activity"/>
    <property type="evidence" value="ECO:0007669"/>
    <property type="project" value="InterPro"/>
</dbReference>
<name>A0A6B8RX72_9BACL</name>
<dbReference type="AlphaFoldDB" id="A0A6B8RX72"/>
<keyword evidence="2" id="KW-0418">Kinase</keyword>
<sequence>MQFKYSYEVNELYETIVKMTLGFHTSMNQVIDLQHRENIAQMQALYAQMNPHFLYNTLSSIGRLAEESANPNVAQMCYKLTQMMRYSTQSISTPVAIKEELKHAVSFLELMKMRFEYQFQYEVWLDPALEEELVQSCCFSPFSKTALPMLSSR</sequence>
<keyword evidence="2" id="KW-0808">Transferase</keyword>
<dbReference type="Proteomes" id="UP000426246">
    <property type="component" value="Chromosome"/>
</dbReference>
<protein>
    <submittedName>
        <fullName evidence="2">Histidine kinase</fullName>
    </submittedName>
</protein>